<dbReference type="AlphaFoldDB" id="A0A5M5PIH2"/>
<dbReference type="PANTHER" id="PTHR43685">
    <property type="entry name" value="GLYCOSYLTRANSFERASE"/>
    <property type="match status" value="1"/>
</dbReference>
<dbReference type="Pfam" id="PF00535">
    <property type="entry name" value="Glycos_transf_2"/>
    <property type="match status" value="1"/>
</dbReference>
<feature type="domain" description="Glycosyltransferase 2-like" evidence="1">
    <location>
        <begin position="3"/>
        <end position="165"/>
    </location>
</feature>
<dbReference type="PANTHER" id="PTHR43685:SF2">
    <property type="entry name" value="GLYCOSYLTRANSFERASE 2-LIKE DOMAIN-CONTAINING PROTEIN"/>
    <property type="match status" value="1"/>
</dbReference>
<comment type="caution">
    <text evidence="2">The sequence shown here is derived from an EMBL/GenBank/DDBJ whole genome shotgun (WGS) entry which is preliminary data.</text>
</comment>
<proteinExistence type="predicted"/>
<keyword evidence="2" id="KW-0808">Transferase</keyword>
<dbReference type="InterPro" id="IPR029044">
    <property type="entry name" value="Nucleotide-diphossugar_trans"/>
</dbReference>
<gene>
    <name evidence="2" type="ORF">F3B44_13895</name>
</gene>
<dbReference type="InterPro" id="IPR001173">
    <property type="entry name" value="Glyco_trans_2-like"/>
</dbReference>
<reference evidence="2 3" key="1">
    <citation type="journal article" date="2019" name="Nat. Med.">
        <title>A library of human gut bacterial isolates paired with longitudinal multiomics data enables mechanistic microbiome research.</title>
        <authorList>
            <person name="Poyet M."/>
            <person name="Groussin M."/>
            <person name="Gibbons S.M."/>
            <person name="Avila-Pacheco J."/>
            <person name="Jiang X."/>
            <person name="Kearney S.M."/>
            <person name="Perrotta A.R."/>
            <person name="Berdy B."/>
            <person name="Zhao S."/>
            <person name="Lieberman T.D."/>
            <person name="Swanson P.K."/>
            <person name="Smith M."/>
            <person name="Roesemann S."/>
            <person name="Alexander J.E."/>
            <person name="Rich S.A."/>
            <person name="Livny J."/>
            <person name="Vlamakis H."/>
            <person name="Clish C."/>
            <person name="Bullock K."/>
            <person name="Deik A."/>
            <person name="Scott J."/>
            <person name="Pierce K.A."/>
            <person name="Xavier R.J."/>
            <person name="Alm E.J."/>
        </authorList>
    </citation>
    <scope>NUCLEOTIDE SEQUENCE [LARGE SCALE GENOMIC DNA]</scope>
    <source>
        <strain evidence="2 3">BIOML-A106</strain>
    </source>
</reference>
<dbReference type="EMBL" id="VWEQ01000011">
    <property type="protein sequence ID" value="KAA4751834.1"/>
    <property type="molecule type" value="Genomic_DNA"/>
</dbReference>
<accession>A0A5M5PIH2</accession>
<protein>
    <submittedName>
        <fullName evidence="2">Glycosyltransferase</fullName>
    </submittedName>
</protein>
<evidence type="ECO:0000313" key="2">
    <source>
        <dbReference type="EMBL" id="KAA4751834.1"/>
    </source>
</evidence>
<dbReference type="InterPro" id="IPR050834">
    <property type="entry name" value="Glycosyltransf_2"/>
</dbReference>
<sequence>MFSIILPLYNKESSIESTILSVLNQTLIDFELIVVDDGSKDQSIHLVRNIKDKRLSIYSKENGGVSSARNLGISKAKFEYICFIDGDDIWESTYLQKMSELISLYPKAGIYGSAWAYRYRDKIVTPNFYIKDRSVEIENYFSHAYKHTLFSSSSVIIRKYVFDKVGLFDERIKMGEDLDMWIRINIQFKAAFLNEVLAYYVMDAANRACTVLCPLDKHLLMYLEKFDCLRKENVALDIYIGHYCLRQGVPYYFHSGCKDHIRCLLMKLSLSNYPFFWRIIYSSQLWRINCWIYTLYKRLR</sequence>
<organism evidence="2 3">
    <name type="scientific">Bacteroides fragilis</name>
    <dbReference type="NCBI Taxonomy" id="817"/>
    <lineage>
        <taxon>Bacteria</taxon>
        <taxon>Pseudomonadati</taxon>
        <taxon>Bacteroidota</taxon>
        <taxon>Bacteroidia</taxon>
        <taxon>Bacteroidales</taxon>
        <taxon>Bacteroidaceae</taxon>
        <taxon>Bacteroides</taxon>
    </lineage>
</organism>
<dbReference type="SUPFAM" id="SSF53448">
    <property type="entry name" value="Nucleotide-diphospho-sugar transferases"/>
    <property type="match status" value="1"/>
</dbReference>
<dbReference type="Proteomes" id="UP000479773">
    <property type="component" value="Unassembled WGS sequence"/>
</dbReference>
<dbReference type="Gene3D" id="3.90.550.10">
    <property type="entry name" value="Spore Coat Polysaccharide Biosynthesis Protein SpsA, Chain A"/>
    <property type="match status" value="1"/>
</dbReference>
<name>A0A5M5PIH2_BACFG</name>
<evidence type="ECO:0000313" key="3">
    <source>
        <dbReference type="Proteomes" id="UP000479773"/>
    </source>
</evidence>
<evidence type="ECO:0000259" key="1">
    <source>
        <dbReference type="Pfam" id="PF00535"/>
    </source>
</evidence>
<dbReference type="GO" id="GO:0016740">
    <property type="term" value="F:transferase activity"/>
    <property type="evidence" value="ECO:0007669"/>
    <property type="project" value="UniProtKB-KW"/>
</dbReference>